<feature type="transmembrane region" description="Helical" evidence="1">
    <location>
        <begin position="689"/>
        <end position="714"/>
    </location>
</feature>
<dbReference type="EMBL" id="DS113445">
    <property type="protein sequence ID" value="EAY05593.1"/>
    <property type="molecule type" value="Genomic_DNA"/>
</dbReference>
<dbReference type="SMR" id="A2EP55"/>
<name>A2EP55_TRIV3</name>
<evidence type="ECO:0000256" key="1">
    <source>
        <dbReference type="SAM" id="Phobius"/>
    </source>
</evidence>
<dbReference type="RefSeq" id="XP_001317816.1">
    <property type="nucleotide sequence ID" value="XM_001317781.1"/>
</dbReference>
<reference evidence="2" key="1">
    <citation type="submission" date="2006-10" db="EMBL/GenBank/DDBJ databases">
        <authorList>
            <person name="Amadeo P."/>
            <person name="Zhao Q."/>
            <person name="Wortman J."/>
            <person name="Fraser-Liggett C."/>
            <person name="Carlton J."/>
        </authorList>
    </citation>
    <scope>NUCLEOTIDE SEQUENCE</scope>
    <source>
        <strain evidence="2">G3</strain>
    </source>
</reference>
<reference evidence="2" key="2">
    <citation type="journal article" date="2007" name="Science">
        <title>Draft genome sequence of the sexually transmitted pathogen Trichomonas vaginalis.</title>
        <authorList>
            <person name="Carlton J.M."/>
            <person name="Hirt R.P."/>
            <person name="Silva J.C."/>
            <person name="Delcher A.L."/>
            <person name="Schatz M."/>
            <person name="Zhao Q."/>
            <person name="Wortman J.R."/>
            <person name="Bidwell S.L."/>
            <person name="Alsmark U.C.M."/>
            <person name="Besteiro S."/>
            <person name="Sicheritz-Ponten T."/>
            <person name="Noel C.J."/>
            <person name="Dacks J.B."/>
            <person name="Foster P.G."/>
            <person name="Simillion C."/>
            <person name="Van de Peer Y."/>
            <person name="Miranda-Saavedra D."/>
            <person name="Barton G.J."/>
            <person name="Westrop G.D."/>
            <person name="Mueller S."/>
            <person name="Dessi D."/>
            <person name="Fiori P.L."/>
            <person name="Ren Q."/>
            <person name="Paulsen I."/>
            <person name="Zhang H."/>
            <person name="Bastida-Corcuera F.D."/>
            <person name="Simoes-Barbosa A."/>
            <person name="Brown M.T."/>
            <person name="Hayes R.D."/>
            <person name="Mukherjee M."/>
            <person name="Okumura C.Y."/>
            <person name="Schneider R."/>
            <person name="Smith A.J."/>
            <person name="Vanacova S."/>
            <person name="Villalvazo M."/>
            <person name="Haas B.J."/>
            <person name="Pertea M."/>
            <person name="Feldblyum T.V."/>
            <person name="Utterback T.R."/>
            <person name="Shu C.L."/>
            <person name="Osoegawa K."/>
            <person name="de Jong P.J."/>
            <person name="Hrdy I."/>
            <person name="Horvathova L."/>
            <person name="Zubacova Z."/>
            <person name="Dolezal P."/>
            <person name="Malik S.B."/>
            <person name="Logsdon J.M. Jr."/>
            <person name="Henze K."/>
            <person name="Gupta A."/>
            <person name="Wang C.C."/>
            <person name="Dunne R.L."/>
            <person name="Upcroft J.A."/>
            <person name="Upcroft P."/>
            <person name="White O."/>
            <person name="Salzberg S.L."/>
            <person name="Tang P."/>
            <person name="Chiu C.-H."/>
            <person name="Lee Y.-S."/>
            <person name="Embley T.M."/>
            <person name="Coombs G.H."/>
            <person name="Mottram J.C."/>
            <person name="Tachezy J."/>
            <person name="Fraser-Liggett C.M."/>
            <person name="Johnson P.J."/>
        </authorList>
    </citation>
    <scope>NUCLEOTIDE SEQUENCE [LARGE SCALE GENOMIC DNA]</scope>
    <source>
        <strain evidence="2">G3</strain>
    </source>
</reference>
<keyword evidence="1" id="KW-0472">Membrane</keyword>
<keyword evidence="1" id="KW-0812">Transmembrane</keyword>
<dbReference type="InParanoid" id="A2EP55"/>
<evidence type="ECO:0000313" key="3">
    <source>
        <dbReference type="Proteomes" id="UP000001542"/>
    </source>
</evidence>
<dbReference type="VEuPathDB" id="TrichDB:TVAGG3_0154900"/>
<accession>A2EP55</accession>
<dbReference type="AlphaFoldDB" id="A2EP55"/>
<protein>
    <submittedName>
        <fullName evidence="2">Uncharacterized protein</fullName>
    </submittedName>
</protein>
<keyword evidence="3" id="KW-1185">Reference proteome</keyword>
<dbReference type="Proteomes" id="UP000001542">
    <property type="component" value="Unassembled WGS sequence"/>
</dbReference>
<dbReference type="VEuPathDB" id="TrichDB:TVAG_300750"/>
<evidence type="ECO:0000313" key="2">
    <source>
        <dbReference type="EMBL" id="EAY05593.1"/>
    </source>
</evidence>
<gene>
    <name evidence="2" type="ORF">TVAG_300750</name>
</gene>
<proteinExistence type="predicted"/>
<keyword evidence="1" id="KW-1133">Transmembrane helix</keyword>
<dbReference type="KEGG" id="tva:4763459"/>
<sequence length="741" mass="84358">MKINMITPNATLKLCQYFISQTVLDSAIYFILTEPTKIIAENFPGNSLRKGGLSTQHVQFYVHAVNDIIFDSKTSQHLIFFDLQNSNVVFNLITESFIQHLIATDCNITINKEDSDYSALFIFANIKRSNIYTGEGNTAGFIFLNISNSYLYGNYHLFTDLRYSGSYSYIQNLYIKENSFITFAQAQKNSLQIDNFIEGTETNLVFKIRSGSDYYSNFICSKQKDFFKYPSLRFPDADSIKVYEVISHESEQKGNYCIDLKRVDNNRYKEHLKICIPMNGNNCKSGYINTATLEDSYPNESSSVNIFITSNSTKTLDLSECHSDVTIEWIESNSSKLSLDIKGSPFRTLHMIGIDAHFNNDVNSDEVILENSNINSKYIFSTLDMKFDQSSSFLNSDYKVEAYELLNYSPKKINFEDDLIQIDEIEFLNKHTVIINNDLPLDTEINLNSQSPSNAILFNSNPLSIIKIDSNIQLSHEKMKIFPCGIVVFRNASGKIPINFNISSETQFIIQENSNIEFDSIVINDKLILLPEHDIKVPYVEMRQSGKVISGSVRTNNTFIESSNYTNVGDFSSETIEISEYAFAKVSYSPVGKAKIRIIFSSTSIPYIYMNYMGSNKGEIEFSPSEDIDISPNIVDFKVPVLKISNSNCKNWARNFGPNKTNPIIDAICVMEGNFTVFYIIKTPKFATWMKVLIIASALIGMILIVIGSFIIYAKLKRRKELKYLNKIYEEQSLDSSLNEI</sequence>
<organism evidence="2 3">
    <name type="scientific">Trichomonas vaginalis (strain ATCC PRA-98 / G3)</name>
    <dbReference type="NCBI Taxonomy" id="412133"/>
    <lineage>
        <taxon>Eukaryota</taxon>
        <taxon>Metamonada</taxon>
        <taxon>Parabasalia</taxon>
        <taxon>Trichomonadida</taxon>
        <taxon>Trichomonadidae</taxon>
        <taxon>Trichomonas</taxon>
    </lineage>
</organism>